<keyword evidence="4" id="KW-1185">Reference proteome</keyword>
<dbReference type="SUPFAM" id="SSF53850">
    <property type="entry name" value="Periplasmic binding protein-like II"/>
    <property type="match status" value="1"/>
</dbReference>
<sequence length="553" mass="59200">MNPDPTARVFRGVPRRNGILALIVSVAALVAGCVPIQPAIPPGDKSDALGEPIGARPVREGGVLSMALSSEPDKLDPATSTSLYTRYVAASMCEKLYDLAPDGTIVPQLATALPAISPDGLTVTIPVRTDARFADGTALDAEAVRVTLDRNLTLPGSARKSELGPIDTVTVADPATVRITLKRPFAPLTAALADRAGMIVSPTRLKDPRPFAESPVCVGAFKFERRIPQTSIRLVRDPLYYAAREVHLSEIVYRIMSDANIRAANLRSGSVQVADTISPQDADALQREKGITLLQSASLGYQGITFNIGNADGVGKPVRQRETPIARDARVRRAFQMTLDRAAMVNSVFNNWHEAACSAISPASPYATPASNACPPYDPAAARKILIDAGYTLPVRVELSVATSPDSQRYAQAVQASARAGGFDVAVRPVEYSTLLDVQARGTFDAVLLGWSGRVDPDANLAAFLASGAVRNYSGYSDPEVDRLLTDAARTNDQGERARLYGLVTTKVHEDVPIVYGYRMRNLTAYVSDVAGVRTYADGVVRLERAAFLAEKE</sequence>
<evidence type="ECO:0000256" key="1">
    <source>
        <dbReference type="ARBA" id="ARBA00022729"/>
    </source>
</evidence>
<dbReference type="InterPro" id="IPR000914">
    <property type="entry name" value="SBP_5_dom"/>
</dbReference>
<dbReference type="Gene3D" id="3.40.190.10">
    <property type="entry name" value="Periplasmic binding protein-like II"/>
    <property type="match status" value="1"/>
</dbReference>
<dbReference type="GO" id="GO:1904680">
    <property type="term" value="F:peptide transmembrane transporter activity"/>
    <property type="evidence" value="ECO:0007669"/>
    <property type="project" value="TreeGrafter"/>
</dbReference>
<dbReference type="RefSeq" id="WP_168545998.1">
    <property type="nucleotide sequence ID" value="NZ_BAAAKS010000017.1"/>
</dbReference>
<protein>
    <submittedName>
        <fullName evidence="3">ABC transporter substrate-binding protein</fullName>
    </submittedName>
</protein>
<dbReference type="InterPro" id="IPR039424">
    <property type="entry name" value="SBP_5"/>
</dbReference>
<dbReference type="AlphaFoldDB" id="A0A846X378"/>
<dbReference type="PANTHER" id="PTHR30290">
    <property type="entry name" value="PERIPLASMIC BINDING COMPONENT OF ABC TRANSPORTER"/>
    <property type="match status" value="1"/>
</dbReference>
<comment type="caution">
    <text evidence="3">The sequence shown here is derived from an EMBL/GenBank/DDBJ whole genome shotgun (WGS) entry which is preliminary data.</text>
</comment>
<proteinExistence type="predicted"/>
<accession>A0A846X378</accession>
<feature type="domain" description="Solute-binding protein family 5" evidence="2">
    <location>
        <begin position="104"/>
        <end position="468"/>
    </location>
</feature>
<evidence type="ECO:0000313" key="3">
    <source>
        <dbReference type="EMBL" id="NKY18975.1"/>
    </source>
</evidence>
<keyword evidence="1" id="KW-0732">Signal</keyword>
<reference evidence="3 4" key="1">
    <citation type="submission" date="2020-04" db="EMBL/GenBank/DDBJ databases">
        <title>MicrobeNet Type strains.</title>
        <authorList>
            <person name="Nicholson A.C."/>
        </authorList>
    </citation>
    <scope>NUCLEOTIDE SEQUENCE [LARGE SCALE GENOMIC DNA]</scope>
    <source>
        <strain evidence="3 4">DSM 44113</strain>
    </source>
</reference>
<dbReference type="InterPro" id="IPR030678">
    <property type="entry name" value="Peptide/Ni-bd"/>
</dbReference>
<dbReference type="Proteomes" id="UP000582646">
    <property type="component" value="Unassembled WGS sequence"/>
</dbReference>
<dbReference type="EMBL" id="JAAXOQ010000013">
    <property type="protein sequence ID" value="NKY18975.1"/>
    <property type="molecule type" value="Genomic_DNA"/>
</dbReference>
<gene>
    <name evidence="3" type="ORF">HF999_11410</name>
</gene>
<dbReference type="GO" id="GO:0042597">
    <property type="term" value="C:periplasmic space"/>
    <property type="evidence" value="ECO:0007669"/>
    <property type="project" value="UniProtKB-ARBA"/>
</dbReference>
<dbReference type="GO" id="GO:0043190">
    <property type="term" value="C:ATP-binding cassette (ABC) transporter complex"/>
    <property type="evidence" value="ECO:0007669"/>
    <property type="project" value="InterPro"/>
</dbReference>
<dbReference type="Gene3D" id="3.10.105.10">
    <property type="entry name" value="Dipeptide-binding Protein, Domain 3"/>
    <property type="match status" value="1"/>
</dbReference>
<organism evidence="3 4">
    <name type="scientific">Tsukamurella spumae</name>
    <dbReference type="NCBI Taxonomy" id="44753"/>
    <lineage>
        <taxon>Bacteria</taxon>
        <taxon>Bacillati</taxon>
        <taxon>Actinomycetota</taxon>
        <taxon>Actinomycetes</taxon>
        <taxon>Mycobacteriales</taxon>
        <taxon>Tsukamurellaceae</taxon>
        <taxon>Tsukamurella</taxon>
    </lineage>
</organism>
<name>A0A846X378_9ACTN</name>
<evidence type="ECO:0000259" key="2">
    <source>
        <dbReference type="Pfam" id="PF00496"/>
    </source>
</evidence>
<evidence type="ECO:0000313" key="4">
    <source>
        <dbReference type="Proteomes" id="UP000582646"/>
    </source>
</evidence>
<dbReference type="GO" id="GO:0015833">
    <property type="term" value="P:peptide transport"/>
    <property type="evidence" value="ECO:0007669"/>
    <property type="project" value="TreeGrafter"/>
</dbReference>
<dbReference type="PIRSF" id="PIRSF002741">
    <property type="entry name" value="MppA"/>
    <property type="match status" value="1"/>
</dbReference>
<dbReference type="PANTHER" id="PTHR30290:SF38">
    <property type="entry name" value="D,D-DIPEPTIDE-BINDING PERIPLASMIC PROTEIN DDPA-RELATED"/>
    <property type="match status" value="1"/>
</dbReference>
<dbReference type="Gene3D" id="3.90.76.10">
    <property type="entry name" value="Dipeptide-binding Protein, Domain 1"/>
    <property type="match status" value="1"/>
</dbReference>
<dbReference type="Pfam" id="PF00496">
    <property type="entry name" value="SBP_bac_5"/>
    <property type="match status" value="1"/>
</dbReference>